<organism evidence="2 3">
    <name type="scientific">Luteolibacter soli</name>
    <dbReference type="NCBI Taxonomy" id="3135280"/>
    <lineage>
        <taxon>Bacteria</taxon>
        <taxon>Pseudomonadati</taxon>
        <taxon>Verrucomicrobiota</taxon>
        <taxon>Verrucomicrobiia</taxon>
        <taxon>Verrucomicrobiales</taxon>
        <taxon>Verrucomicrobiaceae</taxon>
        <taxon>Luteolibacter</taxon>
    </lineage>
</organism>
<protein>
    <submittedName>
        <fullName evidence="2">Uncharacterized protein</fullName>
    </submittedName>
</protein>
<accession>A0ABU9B507</accession>
<proteinExistence type="predicted"/>
<feature type="region of interest" description="Disordered" evidence="1">
    <location>
        <begin position="1"/>
        <end position="27"/>
    </location>
</feature>
<comment type="caution">
    <text evidence="2">The sequence shown here is derived from an EMBL/GenBank/DDBJ whole genome shotgun (WGS) entry which is preliminary data.</text>
</comment>
<dbReference type="Proteomes" id="UP001371305">
    <property type="component" value="Unassembled WGS sequence"/>
</dbReference>
<reference evidence="2 3" key="1">
    <citation type="submission" date="2024-04" db="EMBL/GenBank/DDBJ databases">
        <title>Luteolibacter sp. isolated from soil.</title>
        <authorList>
            <person name="An J."/>
        </authorList>
    </citation>
    <scope>NUCLEOTIDE SEQUENCE [LARGE SCALE GENOMIC DNA]</scope>
    <source>
        <strain evidence="2 3">Y139</strain>
    </source>
</reference>
<dbReference type="EMBL" id="JBBUKT010000018">
    <property type="protein sequence ID" value="MEK7954347.1"/>
    <property type="molecule type" value="Genomic_DNA"/>
</dbReference>
<gene>
    <name evidence="2" type="ORF">WKV53_27770</name>
</gene>
<sequence length="44" mass="4582">MPPGTSIKEKQGSPNDPRASFKVAETGGLPQSFGQQLVGFVGVH</sequence>
<keyword evidence="3" id="KW-1185">Reference proteome</keyword>
<evidence type="ECO:0000313" key="3">
    <source>
        <dbReference type="Proteomes" id="UP001371305"/>
    </source>
</evidence>
<evidence type="ECO:0000256" key="1">
    <source>
        <dbReference type="SAM" id="MobiDB-lite"/>
    </source>
</evidence>
<name>A0ABU9B507_9BACT</name>
<evidence type="ECO:0000313" key="2">
    <source>
        <dbReference type="EMBL" id="MEK7954347.1"/>
    </source>
</evidence>